<evidence type="ECO:0000256" key="3">
    <source>
        <dbReference type="ARBA" id="ARBA00022490"/>
    </source>
</evidence>
<reference evidence="8" key="1">
    <citation type="submission" date="2020-08" db="EMBL/GenBank/DDBJ databases">
        <title>Multicomponent nature underlies the extraordinary mechanical properties of spider dragline silk.</title>
        <authorList>
            <person name="Kono N."/>
            <person name="Nakamura H."/>
            <person name="Mori M."/>
            <person name="Yoshida Y."/>
            <person name="Ohtoshi R."/>
            <person name="Malay A.D."/>
            <person name="Moran D.A.P."/>
            <person name="Tomita M."/>
            <person name="Numata K."/>
            <person name="Arakawa K."/>
        </authorList>
    </citation>
    <scope>NUCLEOTIDE SEQUENCE</scope>
</reference>
<comment type="caution">
    <text evidence="8">The sequence shown here is derived from an EMBL/GenBank/DDBJ whole genome shotgun (WGS) entry which is preliminary data.</text>
</comment>
<dbReference type="InterPro" id="IPR019749">
    <property type="entry name" value="Band_41_domain"/>
</dbReference>
<organism evidence="8 9">
    <name type="scientific">Nephila pilipes</name>
    <name type="common">Giant wood spider</name>
    <name type="synonym">Nephila maculata</name>
    <dbReference type="NCBI Taxonomy" id="299642"/>
    <lineage>
        <taxon>Eukaryota</taxon>
        <taxon>Metazoa</taxon>
        <taxon>Ecdysozoa</taxon>
        <taxon>Arthropoda</taxon>
        <taxon>Chelicerata</taxon>
        <taxon>Arachnida</taxon>
        <taxon>Araneae</taxon>
        <taxon>Araneomorphae</taxon>
        <taxon>Entelegynae</taxon>
        <taxon>Araneoidea</taxon>
        <taxon>Nephilidae</taxon>
        <taxon>Nephila</taxon>
    </lineage>
</organism>
<feature type="domain" description="MyTH4" evidence="7">
    <location>
        <begin position="108"/>
        <end position="263"/>
    </location>
</feature>
<dbReference type="SUPFAM" id="SSF47031">
    <property type="entry name" value="Second domain of FERM"/>
    <property type="match status" value="1"/>
</dbReference>
<gene>
    <name evidence="8" type="primary">Myo15a</name>
    <name evidence="8" type="ORF">NPIL_384511</name>
</gene>
<dbReference type="SMART" id="SM00295">
    <property type="entry name" value="B41"/>
    <property type="match status" value="1"/>
</dbReference>
<dbReference type="InterPro" id="IPR000299">
    <property type="entry name" value="FERM_domain"/>
</dbReference>
<evidence type="ECO:0000259" key="6">
    <source>
        <dbReference type="PROSITE" id="PS50057"/>
    </source>
</evidence>
<dbReference type="EMBL" id="BMAW01033030">
    <property type="protein sequence ID" value="GFU28343.1"/>
    <property type="molecule type" value="Genomic_DNA"/>
</dbReference>
<dbReference type="GO" id="GO:0009887">
    <property type="term" value="P:animal organ morphogenesis"/>
    <property type="evidence" value="ECO:0007669"/>
    <property type="project" value="UniProtKB-ARBA"/>
</dbReference>
<proteinExistence type="inferred from homology"/>
<dbReference type="PANTHER" id="PTHR22692">
    <property type="entry name" value="MYOSIN VII, XV"/>
    <property type="match status" value="1"/>
</dbReference>
<evidence type="ECO:0000256" key="1">
    <source>
        <dbReference type="ARBA" id="ARBA00004496"/>
    </source>
</evidence>
<protein>
    <submittedName>
        <fullName evidence="8">Unconventional myosin-XV</fullName>
    </submittedName>
</protein>
<dbReference type="GO" id="GO:0071944">
    <property type="term" value="C:cell periphery"/>
    <property type="evidence" value="ECO:0007669"/>
    <property type="project" value="UniProtKB-ARBA"/>
</dbReference>
<dbReference type="PROSITE" id="PS51016">
    <property type="entry name" value="MYTH4"/>
    <property type="match status" value="1"/>
</dbReference>
<dbReference type="Gene3D" id="2.30.29.30">
    <property type="entry name" value="Pleckstrin-homology domain (PH domain)/Phosphotyrosine-binding domain (PTB)"/>
    <property type="match status" value="1"/>
</dbReference>
<dbReference type="Pfam" id="PF00373">
    <property type="entry name" value="FERM_M"/>
    <property type="match status" value="1"/>
</dbReference>
<comment type="similarity">
    <text evidence="2">Belongs to the TRAFAC class myosin-kinesin ATPase superfamily. Myosin family.</text>
</comment>
<sequence>MKTFTDEKTALAWAGCRKGNSTFFVSTEVSGEVVSEQKPAGASAERHSFLQYAMLHFREDSFRGEHSIGHVGSMRGTARIIEYLTRKRTKRGNFSDWTWKELTDKVKYSPFPIVTSLLKLESEYLNRLAVDSFTAIMRYMGDLPLRLHQKEVECVYTILVICHHHPALRDELYCQLMKQTTNNKSLHQDSSIRGWRLLAFVAAFFRCSDSLMPYLMKYLDTAAQDNRRIEQETAQICIKNLKQTTKYGGRRNVPSENEVQNITEGKLSKQQAYFLPGGIQISLLTSSSTVVEDIIKSICQKMGIENEAEFREFSLYCIVEGDQYTMPLEKDEYVLDLVAELEKNENIYYLVFCRSVWNFQLRLDSELYIDIIFHQIIPDYLEGYLLVQPSHQIKMTQETLEELLRIALLLHRASGSDHSPNEMEMLSLLPKTILDTYNENNETSLKYISQLWDDMIALNATEAKAQCLEILQKWPLFGSCFFGIKMIEENMEEESILAINKMGANVLDILSHAILWRFSFSAVHAPCNVVELHGTTYADVIFGDETIQKTIRLQVDHAHEVTRLIKQYEAIQKQSETKNTSMDYPAVMIKI</sequence>
<dbReference type="InterPro" id="IPR011993">
    <property type="entry name" value="PH-like_dom_sf"/>
</dbReference>
<dbReference type="InterPro" id="IPR038185">
    <property type="entry name" value="MyTH4_dom_sf"/>
</dbReference>
<dbReference type="InterPro" id="IPR051567">
    <property type="entry name" value="Unconventional_Myosin_ATPase"/>
</dbReference>
<dbReference type="AlphaFoldDB" id="A0A8X6UNR7"/>
<dbReference type="GO" id="GO:0005737">
    <property type="term" value="C:cytoplasm"/>
    <property type="evidence" value="ECO:0007669"/>
    <property type="project" value="UniProtKB-SubCell"/>
</dbReference>
<dbReference type="Gene3D" id="3.10.20.90">
    <property type="entry name" value="Phosphatidylinositol 3-kinase Catalytic Subunit, Chain A, domain 1"/>
    <property type="match status" value="1"/>
</dbReference>
<dbReference type="SMART" id="SM00139">
    <property type="entry name" value="MyTH4"/>
    <property type="match status" value="1"/>
</dbReference>
<evidence type="ECO:0000256" key="4">
    <source>
        <dbReference type="ARBA" id="ARBA00022737"/>
    </source>
</evidence>
<keyword evidence="3" id="KW-0963">Cytoplasm</keyword>
<dbReference type="CDD" id="cd14473">
    <property type="entry name" value="FERM_B-lobe"/>
    <property type="match status" value="1"/>
</dbReference>
<evidence type="ECO:0000313" key="8">
    <source>
        <dbReference type="EMBL" id="GFU28343.1"/>
    </source>
</evidence>
<evidence type="ECO:0000313" key="9">
    <source>
        <dbReference type="Proteomes" id="UP000887013"/>
    </source>
</evidence>
<accession>A0A8X6UNR7</accession>
<feature type="domain" description="FERM" evidence="6">
    <location>
        <begin position="268"/>
        <end position="591"/>
    </location>
</feature>
<dbReference type="PANTHER" id="PTHR22692:SF26">
    <property type="entry name" value="SH3 DOMAIN-CONTAINING PROTEIN"/>
    <property type="match status" value="1"/>
</dbReference>
<dbReference type="Pfam" id="PF00784">
    <property type="entry name" value="MyTH4"/>
    <property type="match status" value="1"/>
</dbReference>
<dbReference type="GO" id="GO:0048731">
    <property type="term" value="P:system development"/>
    <property type="evidence" value="ECO:0007669"/>
    <property type="project" value="UniProtKB-ARBA"/>
</dbReference>
<keyword evidence="5" id="KW-0009">Actin-binding</keyword>
<comment type="subcellular location">
    <subcellularLocation>
        <location evidence="1">Cytoplasm</location>
    </subcellularLocation>
</comment>
<dbReference type="OrthoDB" id="8182952at2759"/>
<evidence type="ECO:0000256" key="2">
    <source>
        <dbReference type="ARBA" id="ARBA00008314"/>
    </source>
</evidence>
<dbReference type="GO" id="GO:0005856">
    <property type="term" value="C:cytoskeleton"/>
    <property type="evidence" value="ECO:0007669"/>
    <property type="project" value="InterPro"/>
</dbReference>
<dbReference type="InterPro" id="IPR035963">
    <property type="entry name" value="FERM_2"/>
</dbReference>
<name>A0A8X6UNR7_NEPPI</name>
<keyword evidence="9" id="KW-1185">Reference proteome</keyword>
<dbReference type="InterPro" id="IPR019748">
    <property type="entry name" value="FERM_central"/>
</dbReference>
<evidence type="ECO:0000259" key="7">
    <source>
        <dbReference type="PROSITE" id="PS51016"/>
    </source>
</evidence>
<dbReference type="Proteomes" id="UP000887013">
    <property type="component" value="Unassembled WGS sequence"/>
</dbReference>
<dbReference type="InterPro" id="IPR000857">
    <property type="entry name" value="MyTH4_dom"/>
</dbReference>
<dbReference type="Gene3D" id="1.25.40.530">
    <property type="entry name" value="MyTH4 domain"/>
    <property type="match status" value="1"/>
</dbReference>
<dbReference type="PROSITE" id="PS50057">
    <property type="entry name" value="FERM_3"/>
    <property type="match status" value="1"/>
</dbReference>
<keyword evidence="4" id="KW-0677">Repeat</keyword>
<dbReference type="GO" id="GO:0003779">
    <property type="term" value="F:actin binding"/>
    <property type="evidence" value="ECO:0007669"/>
    <property type="project" value="UniProtKB-KW"/>
</dbReference>
<evidence type="ECO:0000256" key="5">
    <source>
        <dbReference type="ARBA" id="ARBA00023203"/>
    </source>
</evidence>